<dbReference type="SUPFAM" id="SSF55347">
    <property type="entry name" value="Glyceraldehyde-3-phosphate dehydrogenase-like, C-terminal domain"/>
    <property type="match status" value="1"/>
</dbReference>
<accession>A0A382T0I6</accession>
<dbReference type="Pfam" id="PF22725">
    <property type="entry name" value="GFO_IDH_MocA_C3"/>
    <property type="match status" value="1"/>
</dbReference>
<feature type="non-terminal residue" evidence="3">
    <location>
        <position position="260"/>
    </location>
</feature>
<dbReference type="PANTHER" id="PTHR42840">
    <property type="entry name" value="NAD(P)-BINDING ROSSMANN-FOLD SUPERFAMILY PROTEIN-RELATED"/>
    <property type="match status" value="1"/>
</dbReference>
<name>A0A382T0I6_9ZZZZ</name>
<dbReference type="Gene3D" id="3.40.50.720">
    <property type="entry name" value="NAD(P)-binding Rossmann-like Domain"/>
    <property type="match status" value="1"/>
</dbReference>
<dbReference type="InterPro" id="IPR055170">
    <property type="entry name" value="GFO_IDH_MocA-like_dom"/>
</dbReference>
<evidence type="ECO:0000259" key="1">
    <source>
        <dbReference type="Pfam" id="PF01408"/>
    </source>
</evidence>
<sequence>MKDKIGIILNGATGRICSNQHLANSLVAIRDEEGLKIADQTIVPELLLVGRNEKKLKKIARVNNIESWTTDLELALADPAYTVFFDAAATEARFETLKRAIKANKHIYTEKPVAPSVADGLTVIRAIENKGLKHGAVEDKIHAPGFRKMANLVKKRFFGRIVGFKLDFGWWVFDGITAPATRTSWNYQKSSGGGMIFDMVPHWRYVVENLMGPIRCLVASGWTAQSQRADEEGSKFDVDVEDSCSIIIELGNGAFGTITS</sequence>
<dbReference type="EMBL" id="UINC01132899">
    <property type="protein sequence ID" value="SVD15493.1"/>
    <property type="molecule type" value="Genomic_DNA"/>
</dbReference>
<evidence type="ECO:0008006" key="4">
    <source>
        <dbReference type="Google" id="ProtNLM"/>
    </source>
</evidence>
<proteinExistence type="predicted"/>
<protein>
    <recommendedName>
        <fullName evidence="4">Gfo/Idh/MocA-like oxidoreductase N-terminal domain-containing protein</fullName>
    </recommendedName>
</protein>
<organism evidence="3">
    <name type="scientific">marine metagenome</name>
    <dbReference type="NCBI Taxonomy" id="408172"/>
    <lineage>
        <taxon>unclassified sequences</taxon>
        <taxon>metagenomes</taxon>
        <taxon>ecological metagenomes</taxon>
    </lineage>
</organism>
<reference evidence="3" key="1">
    <citation type="submission" date="2018-05" db="EMBL/GenBank/DDBJ databases">
        <authorList>
            <person name="Lanie J.A."/>
            <person name="Ng W.-L."/>
            <person name="Kazmierczak K.M."/>
            <person name="Andrzejewski T.M."/>
            <person name="Davidsen T.M."/>
            <person name="Wayne K.J."/>
            <person name="Tettelin H."/>
            <person name="Glass J.I."/>
            <person name="Rusch D."/>
            <person name="Podicherti R."/>
            <person name="Tsui H.-C.T."/>
            <person name="Winkler M.E."/>
        </authorList>
    </citation>
    <scope>NUCLEOTIDE SEQUENCE</scope>
</reference>
<evidence type="ECO:0000259" key="2">
    <source>
        <dbReference type="Pfam" id="PF22725"/>
    </source>
</evidence>
<evidence type="ECO:0000313" key="3">
    <source>
        <dbReference type="EMBL" id="SVD15493.1"/>
    </source>
</evidence>
<feature type="domain" description="GFO/IDH/MocA-like oxidoreductase" evidence="2">
    <location>
        <begin position="146"/>
        <end position="259"/>
    </location>
</feature>
<dbReference type="GO" id="GO:0000166">
    <property type="term" value="F:nucleotide binding"/>
    <property type="evidence" value="ECO:0007669"/>
    <property type="project" value="InterPro"/>
</dbReference>
<dbReference type="Gene3D" id="3.30.360.10">
    <property type="entry name" value="Dihydrodipicolinate Reductase, domain 2"/>
    <property type="match status" value="1"/>
</dbReference>
<dbReference type="InterPro" id="IPR036291">
    <property type="entry name" value="NAD(P)-bd_dom_sf"/>
</dbReference>
<dbReference type="PANTHER" id="PTHR42840:SF8">
    <property type="entry name" value="OXIDOREDUCTASE"/>
    <property type="match status" value="1"/>
</dbReference>
<dbReference type="SUPFAM" id="SSF51735">
    <property type="entry name" value="NAD(P)-binding Rossmann-fold domains"/>
    <property type="match status" value="1"/>
</dbReference>
<feature type="domain" description="Gfo/Idh/MocA-like oxidoreductase N-terminal" evidence="1">
    <location>
        <begin position="48"/>
        <end position="132"/>
    </location>
</feature>
<gene>
    <name evidence="3" type="ORF">METZ01_LOCUS368347</name>
</gene>
<dbReference type="AlphaFoldDB" id="A0A382T0I6"/>
<dbReference type="InterPro" id="IPR000683">
    <property type="entry name" value="Gfo/Idh/MocA-like_OxRdtase_N"/>
</dbReference>
<dbReference type="Pfam" id="PF01408">
    <property type="entry name" value="GFO_IDH_MocA"/>
    <property type="match status" value="1"/>
</dbReference>